<reference evidence="1 2" key="1">
    <citation type="submission" date="2018-09" db="EMBL/GenBank/DDBJ databases">
        <title>Molecular characterization of bacteriophage BH1 orginated from probiotic Lactobacillus rhamnosus Pen.</title>
        <authorList>
            <person name="Jarocki P."/>
            <person name="Podlesny M."/>
            <person name="Komon-Janczara E."/>
            <person name="Kholiavskyi O."/>
            <person name="Targonski Z."/>
        </authorList>
    </citation>
    <scope>NUCLEOTIDE SEQUENCE [LARGE SCALE GENOMIC DNA]</scope>
</reference>
<dbReference type="EMBL" id="MH983004">
    <property type="protein sequence ID" value="AYQ93267.1"/>
    <property type="molecule type" value="Genomic_DNA"/>
</dbReference>
<keyword evidence="2" id="KW-1185">Reference proteome</keyword>
<proteinExistence type="predicted"/>
<sequence>MKHGYHLNVVFQFMLGYYFFEVIEMMKTNLSGIKDVSTINGFIYGLDAKTLITYLDCLLNYVQNDPSLMQMGLTRVSLVQPYNVWGLSAKNQVVLGLTSQKAIYGFEEISLLDMQAQSISQAHELLGIHMGLYRGYSPQFFVQIPINLISKYSKQLASITVTPTESKLAKFKELVNDAKDLKANLEYNSTNIIKYFERKNNMMIIDPKFKARNMVVNKNKIFYILPFKKEPLDAMAAIVDKVGNDVSIIKSEDMFEPNRGNDIVENIWQDICTSAFAIADLSYKNPNVFYELGICHTIGKKVITVCNRESFKEDYGEHLPADISSEYTEFYDNGYQGDNELANRVSSKVRALLAIRA</sequence>
<evidence type="ECO:0000313" key="2">
    <source>
        <dbReference type="Proteomes" id="UP000274453"/>
    </source>
</evidence>
<organism evidence="1 2">
    <name type="scientific">Lactobacillus phage BH1</name>
    <dbReference type="NCBI Taxonomy" id="1932007"/>
    <lineage>
        <taxon>Viruses</taxon>
        <taxon>Duplodnaviria</taxon>
        <taxon>Heunggongvirae</taxon>
        <taxon>Uroviricota</taxon>
        <taxon>Caudoviricetes</taxon>
        <taxon>Behunavirus</taxon>
        <taxon>Behunavirus BH1</taxon>
    </lineage>
</organism>
<evidence type="ECO:0000313" key="1">
    <source>
        <dbReference type="EMBL" id="AYQ93267.1"/>
    </source>
</evidence>
<name>A0A3G3LKN0_9CAUD</name>
<dbReference type="Proteomes" id="UP000274453">
    <property type="component" value="Segment"/>
</dbReference>
<protein>
    <submittedName>
        <fullName evidence="1">Uncharacterized protein</fullName>
    </submittedName>
</protein>
<gene>
    <name evidence="1" type="ORF">BVL67_00052</name>
</gene>
<accession>A0A3G3LKN0</accession>